<dbReference type="Proteomes" id="UP000035740">
    <property type="component" value="Unassembled WGS sequence"/>
</dbReference>
<keyword evidence="1" id="KW-0472">Membrane</keyword>
<protein>
    <submittedName>
        <fullName evidence="2">Uncharacterized protein</fullName>
    </submittedName>
</protein>
<evidence type="ECO:0000256" key="1">
    <source>
        <dbReference type="SAM" id="Phobius"/>
    </source>
</evidence>
<dbReference type="AlphaFoldDB" id="A0A0J8B1I4"/>
<sequence length="71" mass="7961">MFFAINLRNDHHHSTRTAPPSNCKPTIGPPPSLPRISLLNARHQPSAPAHSVLPLIALYAIFIYFWSFLSL</sequence>
<organism evidence="2 3">
    <name type="scientific">Beta vulgaris subsp. vulgaris</name>
    <name type="common">Beet</name>
    <dbReference type="NCBI Taxonomy" id="3555"/>
    <lineage>
        <taxon>Eukaryota</taxon>
        <taxon>Viridiplantae</taxon>
        <taxon>Streptophyta</taxon>
        <taxon>Embryophyta</taxon>
        <taxon>Tracheophyta</taxon>
        <taxon>Spermatophyta</taxon>
        <taxon>Magnoliopsida</taxon>
        <taxon>eudicotyledons</taxon>
        <taxon>Gunneridae</taxon>
        <taxon>Pentapetalae</taxon>
        <taxon>Caryophyllales</taxon>
        <taxon>Chenopodiaceae</taxon>
        <taxon>Betoideae</taxon>
        <taxon>Beta</taxon>
    </lineage>
</organism>
<keyword evidence="1" id="KW-1133">Transmembrane helix</keyword>
<keyword evidence="1" id="KW-0812">Transmembrane</keyword>
<accession>A0A0J8B1I4</accession>
<feature type="transmembrane region" description="Helical" evidence="1">
    <location>
        <begin position="52"/>
        <end position="69"/>
    </location>
</feature>
<dbReference type="Gramene" id="KMS94856">
    <property type="protein sequence ID" value="KMS94856"/>
    <property type="gene ID" value="BVRB_014660"/>
</dbReference>
<reference evidence="2 3" key="1">
    <citation type="journal article" date="2014" name="Nature">
        <title>The genome of the recently domesticated crop plant sugar beet (Beta vulgaris).</title>
        <authorList>
            <person name="Dohm J.C."/>
            <person name="Minoche A.E."/>
            <person name="Holtgrawe D."/>
            <person name="Capella-Gutierrez S."/>
            <person name="Zakrzewski F."/>
            <person name="Tafer H."/>
            <person name="Rupp O."/>
            <person name="Sorensen T.R."/>
            <person name="Stracke R."/>
            <person name="Reinhardt R."/>
            <person name="Goesmann A."/>
            <person name="Kraft T."/>
            <person name="Schulz B."/>
            <person name="Stadler P.F."/>
            <person name="Schmidt T."/>
            <person name="Gabaldon T."/>
            <person name="Lehrach H."/>
            <person name="Weisshaar B."/>
            <person name="Himmelbauer H."/>
        </authorList>
    </citation>
    <scope>NUCLEOTIDE SEQUENCE [LARGE SCALE GENOMIC DNA]</scope>
    <source>
        <tissue evidence="2">Taproot</tissue>
    </source>
</reference>
<evidence type="ECO:0000313" key="3">
    <source>
        <dbReference type="Proteomes" id="UP000035740"/>
    </source>
</evidence>
<proteinExistence type="predicted"/>
<evidence type="ECO:0000313" key="2">
    <source>
        <dbReference type="EMBL" id="KMS94856.1"/>
    </source>
</evidence>
<dbReference type="EMBL" id="KQ090758">
    <property type="protein sequence ID" value="KMS94856.1"/>
    <property type="molecule type" value="Genomic_DNA"/>
</dbReference>
<keyword evidence="3" id="KW-1185">Reference proteome</keyword>
<gene>
    <name evidence="2" type="ORF">BVRB_014660</name>
</gene>
<name>A0A0J8B1I4_BETVV</name>